<feature type="region of interest" description="Disordered" evidence="1">
    <location>
        <begin position="18"/>
        <end position="53"/>
    </location>
</feature>
<sequence length="145" mass="15047">MRPNAMLPLLVLAACSGPAPTPSQTDPAATTMTSRGSAGGRAPADGTAQPLPTDAWIGRWTGPEGLFVDIAQGGERGRYRLTIKGDLDSKGDAVTGVAEDGTIRFERNGVAETLRAGEGAATGLKWLEGKKHCLVVKPGEGFCRD</sequence>
<organism evidence="2 3">
    <name type="scientific">Sphingomonas jatrophae</name>
    <dbReference type="NCBI Taxonomy" id="1166337"/>
    <lineage>
        <taxon>Bacteria</taxon>
        <taxon>Pseudomonadati</taxon>
        <taxon>Pseudomonadota</taxon>
        <taxon>Alphaproteobacteria</taxon>
        <taxon>Sphingomonadales</taxon>
        <taxon>Sphingomonadaceae</taxon>
        <taxon>Sphingomonas</taxon>
    </lineage>
</organism>
<dbReference type="Proteomes" id="UP000198824">
    <property type="component" value="Unassembled WGS sequence"/>
</dbReference>
<evidence type="ECO:0000313" key="3">
    <source>
        <dbReference type="Proteomes" id="UP000198824"/>
    </source>
</evidence>
<gene>
    <name evidence="2" type="ORF">SAMN05192580_2264</name>
</gene>
<dbReference type="PROSITE" id="PS51257">
    <property type="entry name" value="PROKAR_LIPOPROTEIN"/>
    <property type="match status" value="1"/>
</dbReference>
<dbReference type="AlphaFoldDB" id="A0A1I6L471"/>
<dbReference type="STRING" id="1166337.SAMN05192580_2264"/>
<name>A0A1I6L471_9SPHN</name>
<dbReference type="RefSeq" id="WP_093314620.1">
    <property type="nucleotide sequence ID" value="NZ_FOZG01000002.1"/>
</dbReference>
<feature type="compositionally biased region" description="Polar residues" evidence="1">
    <location>
        <begin position="22"/>
        <end position="36"/>
    </location>
</feature>
<proteinExistence type="predicted"/>
<keyword evidence="3" id="KW-1185">Reference proteome</keyword>
<dbReference type="OrthoDB" id="6985970at2"/>
<evidence type="ECO:0008006" key="4">
    <source>
        <dbReference type="Google" id="ProtNLM"/>
    </source>
</evidence>
<evidence type="ECO:0000256" key="1">
    <source>
        <dbReference type="SAM" id="MobiDB-lite"/>
    </source>
</evidence>
<protein>
    <recommendedName>
        <fullName evidence="4">Lipoprotein</fullName>
    </recommendedName>
</protein>
<dbReference type="EMBL" id="FOZG01000002">
    <property type="protein sequence ID" value="SFR98246.1"/>
    <property type="molecule type" value="Genomic_DNA"/>
</dbReference>
<accession>A0A1I6L471</accession>
<evidence type="ECO:0000313" key="2">
    <source>
        <dbReference type="EMBL" id="SFR98246.1"/>
    </source>
</evidence>
<reference evidence="2 3" key="1">
    <citation type="submission" date="2016-10" db="EMBL/GenBank/DDBJ databases">
        <authorList>
            <person name="de Groot N.N."/>
        </authorList>
    </citation>
    <scope>NUCLEOTIDE SEQUENCE [LARGE SCALE GENOMIC DNA]</scope>
    <source>
        <strain evidence="2 3">S5-249</strain>
    </source>
</reference>